<evidence type="ECO:0000313" key="3">
    <source>
        <dbReference type="EMBL" id="SJM32245.1"/>
    </source>
</evidence>
<dbReference type="AlphaFoldDB" id="A0A2P9AM99"/>
<dbReference type="Proteomes" id="UP000245698">
    <property type="component" value="Unassembled WGS sequence"/>
</dbReference>
<reference evidence="4" key="1">
    <citation type="submission" date="2016-12" db="EMBL/GenBank/DDBJ databases">
        <authorList>
            <person name="Brunel B."/>
        </authorList>
    </citation>
    <scope>NUCLEOTIDE SEQUENCE [LARGE SCALE GENOMIC DNA]</scope>
</reference>
<proteinExistence type="predicted"/>
<keyword evidence="2" id="KW-0812">Transmembrane</keyword>
<name>A0A2P9AM99_9HYPH</name>
<dbReference type="EMBL" id="FUIG01000033">
    <property type="protein sequence ID" value="SJM32245.1"/>
    <property type="molecule type" value="Genomic_DNA"/>
</dbReference>
<keyword evidence="2" id="KW-1133">Transmembrane helix</keyword>
<protein>
    <submittedName>
        <fullName evidence="3">Uncharacterized protein</fullName>
    </submittedName>
</protein>
<accession>A0A2P9AM99</accession>
<sequence length="93" mass="10155">MGELLGCCQFRDALKKQMNVLQVLVGILTTSCLVSISTYWATGSIGWAIISPIVLQVGYFVYMLWTVYGAEAAEADPGPESVGPLDRRDGIWL</sequence>
<evidence type="ECO:0000313" key="4">
    <source>
        <dbReference type="Proteomes" id="UP000245698"/>
    </source>
</evidence>
<evidence type="ECO:0000256" key="1">
    <source>
        <dbReference type="SAM" id="MobiDB-lite"/>
    </source>
</evidence>
<feature type="transmembrane region" description="Helical" evidence="2">
    <location>
        <begin position="45"/>
        <end position="65"/>
    </location>
</feature>
<evidence type="ECO:0000256" key="2">
    <source>
        <dbReference type="SAM" id="Phobius"/>
    </source>
</evidence>
<feature type="region of interest" description="Disordered" evidence="1">
    <location>
        <begin position="74"/>
        <end position="93"/>
    </location>
</feature>
<feature type="transmembrane region" description="Helical" evidence="2">
    <location>
        <begin position="20"/>
        <end position="39"/>
    </location>
</feature>
<gene>
    <name evidence="3" type="ORF">BQ8482_260009</name>
</gene>
<keyword evidence="4" id="KW-1185">Reference proteome</keyword>
<organism evidence="3 4">
    <name type="scientific">Mesorhizobium delmotii</name>
    <dbReference type="NCBI Taxonomy" id="1631247"/>
    <lineage>
        <taxon>Bacteria</taxon>
        <taxon>Pseudomonadati</taxon>
        <taxon>Pseudomonadota</taxon>
        <taxon>Alphaproteobacteria</taxon>
        <taxon>Hyphomicrobiales</taxon>
        <taxon>Phyllobacteriaceae</taxon>
        <taxon>Mesorhizobium</taxon>
    </lineage>
</organism>
<keyword evidence="2" id="KW-0472">Membrane</keyword>